<dbReference type="SUPFAM" id="SSF57667">
    <property type="entry name" value="beta-beta-alpha zinc fingers"/>
    <property type="match status" value="1"/>
</dbReference>
<dbReference type="SMART" id="SM00356">
    <property type="entry name" value="ZnF_C3H1"/>
    <property type="match status" value="2"/>
</dbReference>
<dbReference type="Proteomes" id="UP000228934">
    <property type="component" value="Unassembled WGS sequence"/>
</dbReference>
<dbReference type="Gene3D" id="4.10.1000.10">
    <property type="entry name" value="Zinc finger, CCCH-type"/>
    <property type="match status" value="1"/>
</dbReference>
<dbReference type="InterPro" id="IPR036855">
    <property type="entry name" value="Znf_CCCH_sf"/>
</dbReference>
<keyword evidence="2 4" id="KW-0863">Zinc-finger</keyword>
<keyword evidence="7" id="KW-1185">Reference proteome</keyword>
<feature type="domain" description="C3H1-type" evidence="5">
    <location>
        <begin position="23"/>
        <end position="45"/>
    </location>
</feature>
<evidence type="ECO:0000313" key="7">
    <source>
        <dbReference type="Proteomes" id="UP000228934"/>
    </source>
</evidence>
<evidence type="ECO:0000259" key="5">
    <source>
        <dbReference type="PROSITE" id="PS50103"/>
    </source>
</evidence>
<keyword evidence="3 4" id="KW-0862">Zinc</keyword>
<accession>A0A2G9RU73</accession>
<dbReference type="PANTHER" id="PTHR14928">
    <property type="entry name" value="MICRO-RNA BINDING ZINC FINGER CCCH DOMAIN-CONTAINING PROTEIN 7"/>
    <property type="match status" value="1"/>
</dbReference>
<proteinExistence type="predicted"/>
<dbReference type="Pfam" id="PF12171">
    <property type="entry name" value="zf-C2H2_jaz"/>
    <property type="match status" value="1"/>
</dbReference>
<evidence type="ECO:0000256" key="1">
    <source>
        <dbReference type="ARBA" id="ARBA00022723"/>
    </source>
</evidence>
<dbReference type="InterPro" id="IPR036236">
    <property type="entry name" value="Znf_C2H2_sf"/>
</dbReference>
<evidence type="ECO:0000313" key="6">
    <source>
        <dbReference type="EMBL" id="PIO31345.1"/>
    </source>
</evidence>
<dbReference type="InterPro" id="IPR022755">
    <property type="entry name" value="Znf_C2H2_jaz"/>
</dbReference>
<dbReference type="EMBL" id="KV932506">
    <property type="protein sequence ID" value="PIO31345.1"/>
    <property type="molecule type" value="Genomic_DNA"/>
</dbReference>
<dbReference type="PROSITE" id="PS50103">
    <property type="entry name" value="ZF_C3H1"/>
    <property type="match status" value="2"/>
</dbReference>
<dbReference type="GO" id="GO:0008270">
    <property type="term" value="F:zinc ion binding"/>
    <property type="evidence" value="ECO:0007669"/>
    <property type="project" value="UniProtKB-KW"/>
</dbReference>
<dbReference type="AlphaFoldDB" id="A0A2G9RU73"/>
<organism evidence="6 7">
    <name type="scientific">Aquarana catesbeiana</name>
    <name type="common">American bullfrog</name>
    <name type="synonym">Rana catesbeiana</name>
    <dbReference type="NCBI Taxonomy" id="8400"/>
    <lineage>
        <taxon>Eukaryota</taxon>
        <taxon>Metazoa</taxon>
        <taxon>Chordata</taxon>
        <taxon>Craniata</taxon>
        <taxon>Vertebrata</taxon>
        <taxon>Euteleostomi</taxon>
        <taxon>Amphibia</taxon>
        <taxon>Batrachia</taxon>
        <taxon>Anura</taxon>
        <taxon>Neobatrachia</taxon>
        <taxon>Ranoidea</taxon>
        <taxon>Ranidae</taxon>
        <taxon>Aquarana</taxon>
    </lineage>
</organism>
<dbReference type="OrthoDB" id="433738at2759"/>
<feature type="zinc finger region" description="C3H1-type" evidence="4">
    <location>
        <begin position="195"/>
        <end position="217"/>
    </location>
</feature>
<dbReference type="SUPFAM" id="SSF90229">
    <property type="entry name" value="CCCH zinc finger"/>
    <property type="match status" value="1"/>
</dbReference>
<feature type="zinc finger region" description="C3H1-type" evidence="4">
    <location>
        <begin position="23"/>
        <end position="45"/>
    </location>
</feature>
<evidence type="ECO:0000256" key="4">
    <source>
        <dbReference type="PROSITE-ProRule" id="PRU00723"/>
    </source>
</evidence>
<dbReference type="PANTHER" id="PTHR14928:SF13">
    <property type="entry name" value="ZINC FINGER CCCH DOMAIN-CONTAINING PROTEIN 7A"/>
    <property type="match status" value="1"/>
</dbReference>
<evidence type="ECO:0000256" key="2">
    <source>
        <dbReference type="ARBA" id="ARBA00022771"/>
    </source>
</evidence>
<keyword evidence="1 4" id="KW-0479">Metal-binding</keyword>
<feature type="domain" description="C3H1-type" evidence="5">
    <location>
        <begin position="195"/>
        <end position="217"/>
    </location>
</feature>
<dbReference type="Gene3D" id="3.30.160.60">
    <property type="entry name" value="Classic Zinc Finger"/>
    <property type="match status" value="1"/>
</dbReference>
<reference evidence="7" key="1">
    <citation type="journal article" date="2017" name="Nat. Commun.">
        <title>The North American bullfrog draft genome provides insight into hormonal regulation of long noncoding RNA.</title>
        <authorList>
            <person name="Hammond S.A."/>
            <person name="Warren R.L."/>
            <person name="Vandervalk B.P."/>
            <person name="Kucuk E."/>
            <person name="Khan H."/>
            <person name="Gibb E.A."/>
            <person name="Pandoh P."/>
            <person name="Kirk H."/>
            <person name="Zhao Y."/>
            <person name="Jones M."/>
            <person name="Mungall A.J."/>
            <person name="Coope R."/>
            <person name="Pleasance S."/>
            <person name="Moore R.A."/>
            <person name="Holt R.A."/>
            <person name="Round J.M."/>
            <person name="Ohora S."/>
            <person name="Walle B.V."/>
            <person name="Veldhoen N."/>
            <person name="Helbing C.C."/>
            <person name="Birol I."/>
        </authorList>
    </citation>
    <scope>NUCLEOTIDE SEQUENCE [LARGE SCALE GENOMIC DNA]</scope>
</reference>
<dbReference type="GO" id="GO:0035198">
    <property type="term" value="F:miRNA binding"/>
    <property type="evidence" value="ECO:0007669"/>
    <property type="project" value="InterPro"/>
</dbReference>
<sequence>MFKDTVVKYFKIRPFNNLVVLDLCRHEVRYGCLREDECFYAHSLVELRVWVIQNKTGITVEEIVRESQKYWVNESSAHKPQLLNMQNPELPNLTIKFVCGQCWRNDMDQLYEKLNSKKIERGNEMFNQANKQVHLPTDYAETTADFHCWLCGKNCNSERQWKMHISSEKHKERVFHSEDDQNIWQHRFPTGSFSVCKRFLSGSCPDGEKCRFAHGNAELQEWEERSKVLNQKLLKARKDQLISADDNDFGKYSFLINAFN</sequence>
<evidence type="ECO:0000256" key="3">
    <source>
        <dbReference type="ARBA" id="ARBA00022833"/>
    </source>
</evidence>
<dbReference type="Pfam" id="PF00642">
    <property type="entry name" value="zf-CCCH"/>
    <property type="match status" value="1"/>
</dbReference>
<dbReference type="GO" id="GO:0035196">
    <property type="term" value="P:miRNA processing"/>
    <property type="evidence" value="ECO:0007669"/>
    <property type="project" value="TreeGrafter"/>
</dbReference>
<dbReference type="InterPro" id="IPR000571">
    <property type="entry name" value="Znf_CCCH"/>
</dbReference>
<name>A0A2G9RU73_AQUCT</name>
<dbReference type="InterPro" id="IPR039691">
    <property type="entry name" value="ZC3H7A/B"/>
</dbReference>
<protein>
    <recommendedName>
        <fullName evidence="5">C3H1-type domain-containing protein</fullName>
    </recommendedName>
</protein>
<gene>
    <name evidence="6" type="ORF">AB205_0212670</name>
</gene>